<proteinExistence type="predicted"/>
<feature type="compositionally biased region" description="Polar residues" evidence="1">
    <location>
        <begin position="86"/>
        <end position="95"/>
    </location>
</feature>
<name>A0A1I8A468_9BILA</name>
<dbReference type="Proteomes" id="UP000095287">
    <property type="component" value="Unplaced"/>
</dbReference>
<evidence type="ECO:0000313" key="2">
    <source>
        <dbReference type="Proteomes" id="UP000095287"/>
    </source>
</evidence>
<sequence length="95" mass="10438">MYRSTEELFGVALDSANSSKRAKSTMSKSESVASSFGQCAREILTKTFKLSSEQHHHLIEQFCEDEDNELAKLSDSSGTSMVSSSQHNAPSYITV</sequence>
<evidence type="ECO:0000256" key="1">
    <source>
        <dbReference type="SAM" id="MobiDB-lite"/>
    </source>
</evidence>
<feature type="region of interest" description="Disordered" evidence="1">
    <location>
        <begin position="74"/>
        <end position="95"/>
    </location>
</feature>
<accession>A0A1I8A468</accession>
<organism evidence="2 3">
    <name type="scientific">Steinernema glaseri</name>
    <dbReference type="NCBI Taxonomy" id="37863"/>
    <lineage>
        <taxon>Eukaryota</taxon>
        <taxon>Metazoa</taxon>
        <taxon>Ecdysozoa</taxon>
        <taxon>Nematoda</taxon>
        <taxon>Chromadorea</taxon>
        <taxon>Rhabditida</taxon>
        <taxon>Tylenchina</taxon>
        <taxon>Panagrolaimomorpha</taxon>
        <taxon>Strongyloidoidea</taxon>
        <taxon>Steinernematidae</taxon>
        <taxon>Steinernema</taxon>
    </lineage>
</organism>
<feature type="compositionally biased region" description="Low complexity" evidence="1">
    <location>
        <begin position="74"/>
        <end position="85"/>
    </location>
</feature>
<dbReference type="AlphaFoldDB" id="A0A1I8A468"/>
<evidence type="ECO:0000313" key="3">
    <source>
        <dbReference type="WBParaSite" id="L893_g324.t1"/>
    </source>
</evidence>
<keyword evidence="2" id="KW-1185">Reference proteome</keyword>
<dbReference type="WBParaSite" id="L893_g324.t1">
    <property type="protein sequence ID" value="L893_g324.t1"/>
    <property type="gene ID" value="L893_g324"/>
</dbReference>
<reference evidence="3" key="1">
    <citation type="submission" date="2016-11" db="UniProtKB">
        <authorList>
            <consortium name="WormBaseParasite"/>
        </authorList>
    </citation>
    <scope>IDENTIFICATION</scope>
</reference>
<protein>
    <submittedName>
        <fullName evidence="3">RGS domain-containing protein</fullName>
    </submittedName>
</protein>